<dbReference type="Proteomes" id="UP000001635">
    <property type="component" value="Chromosome"/>
</dbReference>
<accession>G0IXZ4</accession>
<proteinExistence type="predicted"/>
<evidence type="ECO:0000313" key="2">
    <source>
        <dbReference type="Proteomes" id="UP000001635"/>
    </source>
</evidence>
<gene>
    <name evidence="1" type="ordered locus">Cycma_0552</name>
</gene>
<dbReference type="STRING" id="880070.Cycma_0552"/>
<organism evidence="1 2">
    <name type="scientific">Cyclobacterium marinum (strain ATCC 25205 / DSM 745 / LMG 13164 / NCIMB 1802)</name>
    <name type="common">Flectobacillus marinus</name>
    <dbReference type="NCBI Taxonomy" id="880070"/>
    <lineage>
        <taxon>Bacteria</taxon>
        <taxon>Pseudomonadati</taxon>
        <taxon>Bacteroidota</taxon>
        <taxon>Cytophagia</taxon>
        <taxon>Cytophagales</taxon>
        <taxon>Cyclobacteriaceae</taxon>
        <taxon>Cyclobacterium</taxon>
    </lineage>
</organism>
<dbReference type="HOGENOM" id="CLU_1666505_0_0_10"/>
<sequence length="158" mass="18583">MDIANRITEIKAEIQAIYQRGYSFFPIEIGELNIELNNLEEQQKSMNKLIKKTYVKVTKSGDFKVTVSKQELEELAVMIDSFKLVQENPVYTGLKPFIEIYNISTEKLRIRFMNPIRYEGQTLKFTRIEALVLSHQYYSYFNDPALSRVMMDLHQKLS</sequence>
<reference evidence="2" key="1">
    <citation type="submission" date="2011-07" db="EMBL/GenBank/DDBJ databases">
        <title>The complete genome of Cyclobacterium marinum DSM 745.</title>
        <authorList>
            <person name="Lucas S."/>
            <person name="Han J."/>
            <person name="Lapidus A."/>
            <person name="Bruce D."/>
            <person name="Goodwin L."/>
            <person name="Pitluck S."/>
            <person name="Peters L."/>
            <person name="Kyrpides N."/>
            <person name="Mavromatis K."/>
            <person name="Ivanova N."/>
            <person name="Ovchinnikova G."/>
            <person name="Chertkov O."/>
            <person name="Detter J.C."/>
            <person name="Tapia R."/>
            <person name="Han C."/>
            <person name="Land M."/>
            <person name="Hauser L."/>
            <person name="Markowitz V."/>
            <person name="Cheng J.-F."/>
            <person name="Hugenholtz P."/>
            <person name="Woyke T."/>
            <person name="Wu D."/>
            <person name="Tindall B."/>
            <person name="Schuetze A."/>
            <person name="Brambilla E."/>
            <person name="Klenk H.-P."/>
            <person name="Eisen J.A."/>
        </authorList>
    </citation>
    <scope>NUCLEOTIDE SEQUENCE [LARGE SCALE GENOMIC DNA]</scope>
    <source>
        <strain evidence="2">ATCC 25205 / DSM 745 / LMG 13164 / NCIMB 1802</strain>
    </source>
</reference>
<evidence type="ECO:0000313" key="1">
    <source>
        <dbReference type="EMBL" id="AEL24327.1"/>
    </source>
</evidence>
<dbReference type="KEGG" id="cmr:Cycma_0552"/>
<dbReference type="EMBL" id="CP002955">
    <property type="protein sequence ID" value="AEL24327.1"/>
    <property type="molecule type" value="Genomic_DNA"/>
</dbReference>
<keyword evidence="2" id="KW-1185">Reference proteome</keyword>
<name>G0IXZ4_CYCMS</name>
<protein>
    <submittedName>
        <fullName evidence="1">Uncharacterized protein</fullName>
    </submittedName>
</protein>
<dbReference type="AlphaFoldDB" id="G0IXZ4"/>
<dbReference type="RefSeq" id="WP_014018625.1">
    <property type="nucleotide sequence ID" value="NC_015914.1"/>
</dbReference>